<feature type="chain" id="PRO_5046139161" description="Alginate export domain-containing protein" evidence="2">
    <location>
        <begin position="23"/>
        <end position="537"/>
    </location>
</feature>
<dbReference type="Proteomes" id="UP001162891">
    <property type="component" value="Chromosome"/>
</dbReference>
<evidence type="ECO:0000313" key="4">
    <source>
        <dbReference type="Proteomes" id="UP001162891"/>
    </source>
</evidence>
<evidence type="ECO:0000313" key="3">
    <source>
        <dbReference type="EMBL" id="BDG04089.1"/>
    </source>
</evidence>
<dbReference type="EMBL" id="AP025591">
    <property type="protein sequence ID" value="BDG04089.1"/>
    <property type="molecule type" value="Genomic_DNA"/>
</dbReference>
<reference evidence="4" key="1">
    <citation type="journal article" date="2022" name="Int. J. Syst. Evol. Microbiol.">
        <title>Anaeromyxobacter oryzae sp. nov., Anaeromyxobacter diazotrophicus sp. nov. and Anaeromyxobacter paludicola sp. nov., isolated from paddy soils.</title>
        <authorList>
            <person name="Itoh H."/>
            <person name="Xu Z."/>
            <person name="Mise K."/>
            <person name="Masuda Y."/>
            <person name="Ushijima N."/>
            <person name="Hayakawa C."/>
            <person name="Shiratori Y."/>
            <person name="Senoo K."/>
        </authorList>
    </citation>
    <scope>NUCLEOTIDE SEQUENCE [LARGE SCALE GENOMIC DNA]</scope>
    <source>
        <strain evidence="4">Red232</strain>
    </source>
</reference>
<proteinExistence type="predicted"/>
<organism evidence="3 4">
    <name type="scientific">Anaeromyxobacter oryzae</name>
    <dbReference type="NCBI Taxonomy" id="2918170"/>
    <lineage>
        <taxon>Bacteria</taxon>
        <taxon>Pseudomonadati</taxon>
        <taxon>Myxococcota</taxon>
        <taxon>Myxococcia</taxon>
        <taxon>Myxococcales</taxon>
        <taxon>Cystobacterineae</taxon>
        <taxon>Anaeromyxobacteraceae</taxon>
        <taxon>Anaeromyxobacter</taxon>
    </lineage>
</organism>
<feature type="region of interest" description="Disordered" evidence="1">
    <location>
        <begin position="16"/>
        <end position="102"/>
    </location>
</feature>
<keyword evidence="2" id="KW-0732">Signal</keyword>
<evidence type="ECO:0000256" key="1">
    <source>
        <dbReference type="SAM" id="MobiDB-lite"/>
    </source>
</evidence>
<accession>A0ABM7WX54</accession>
<feature type="signal peptide" evidence="2">
    <location>
        <begin position="1"/>
        <end position="22"/>
    </location>
</feature>
<feature type="compositionally biased region" description="Basic and acidic residues" evidence="1">
    <location>
        <begin position="56"/>
        <end position="79"/>
    </location>
</feature>
<evidence type="ECO:0000256" key="2">
    <source>
        <dbReference type="SAM" id="SignalP"/>
    </source>
</evidence>
<evidence type="ECO:0008006" key="5">
    <source>
        <dbReference type="Google" id="ProtNLM"/>
    </source>
</evidence>
<keyword evidence="4" id="KW-1185">Reference proteome</keyword>
<sequence>MTRPLIRALAAAAVLAAGPAGAQDRPSEEELFGNPQPPAPEQRPAEAAPPAGKPPAPDEARRGEEAPVPKGTDRAREAEMFGGTGSPNAAPPPAEGVVSRAGAQEDPLKVGGQIYLRATSTWQQDVPPSDWILTSPNLLDVFLDVRPNERVRGFVLGRLSYDPTLVPGERTPGQALTTVPGVSATPLQNPRGVLDQLWLNFDPGRRVFVTAGRQHVKWGVGKFWNPTDYLHPVRRDPLAVFDVRVGTTMVKLHVPWEKRGWNFYGIAMFEDLAGELEPVDRLGRVAAGGRAELVLGPAELGLDAMTQSGHRPRFGVDLSAGIWELDVHAEAALRTGIDGSHWAPGPPTPTDLLGYVRADPQGFTPQLTLGGSWSRNYSDEDAVTLGAEYFFNDAGYSDSSIYPFLLAGAPLIDPTAPTGQQLSLRDPTAFRPFYMGRHYAGAFVYLPRPGSWNDTFLTLSVLGNLSDRSFIARLDHAVLALTYLRVETFVAGHFGHRGGEFRLAFEVPPGAEAFLPIDPRLGRAPILDLGVALRVSL</sequence>
<dbReference type="RefSeq" id="WP_248352463.1">
    <property type="nucleotide sequence ID" value="NZ_AP025591.1"/>
</dbReference>
<name>A0ABM7WX54_9BACT</name>
<protein>
    <recommendedName>
        <fullName evidence="5">Alginate export domain-containing protein</fullName>
    </recommendedName>
</protein>
<gene>
    <name evidence="3" type="ORF">AMOR_30850</name>
</gene>